<dbReference type="KEGG" id="csb:CLSA_c08710"/>
<feature type="signal peptide" evidence="1">
    <location>
        <begin position="1"/>
        <end position="26"/>
    </location>
</feature>
<reference evidence="2 3" key="1">
    <citation type="journal article" date="2013" name="Genome Announc.">
        <title>Complete Genome Sequence of the Solvent Producer Clostridium saccharobutylicum NCP262 (DSM 13864).</title>
        <authorList>
            <person name="Poehlein A."/>
            <person name="Hartwich K."/>
            <person name="Krabben P."/>
            <person name="Ehrenreich A."/>
            <person name="Liebl W."/>
            <person name="Durre P."/>
            <person name="Gottschalk G."/>
            <person name="Daniel R."/>
        </authorList>
    </citation>
    <scope>NUCLEOTIDE SEQUENCE [LARGE SCALE GENOMIC DNA]</scope>
    <source>
        <strain evidence="2">DSM 13864</strain>
    </source>
</reference>
<feature type="chain" id="PRO_5009976364" description="Lipoprotein" evidence="1">
    <location>
        <begin position="27"/>
        <end position="334"/>
    </location>
</feature>
<sequence>MKIKKTLAIIMAATLSVAAMTGCSEATTNYAKELANTSSWEATTSEATGTVSVDAKGEKNDVTFTATGYCSGENGYSEVKFNNTQGKIKIPDIKCYIEDGIAYINKSYYEANYTMNGQAVPEGLANIKEDYIGIDLGYDNDLMKTLTSKPDSIIELSKMIFGDNNDLDLPYSQNGREYTLNLDTDATVDLGVKAIKAASNNIEKINSTFNLKLTDEDMNNMKTAVNGDEFNSGISDIKAQFAGSNIYSKKIFSDNDYTADTNINIKVKDLMNMSISLNQKASKSEVKSIDFPTSKIKVTQAEFNKLVSKGNEKTNVQATAQEATSGLATAYNGK</sequence>
<dbReference type="Proteomes" id="UP000017118">
    <property type="component" value="Chromosome"/>
</dbReference>
<dbReference type="AlphaFoldDB" id="U5MM91"/>
<dbReference type="PATRIC" id="fig|1345695.10.peg.2920"/>
<evidence type="ECO:0000313" key="3">
    <source>
        <dbReference type="Proteomes" id="UP000017118"/>
    </source>
</evidence>
<dbReference type="eggNOG" id="ENOG50334N4">
    <property type="taxonomic scope" value="Bacteria"/>
</dbReference>
<evidence type="ECO:0000256" key="1">
    <source>
        <dbReference type="SAM" id="SignalP"/>
    </source>
</evidence>
<evidence type="ECO:0008006" key="4">
    <source>
        <dbReference type="Google" id="ProtNLM"/>
    </source>
</evidence>
<proteinExistence type="predicted"/>
<keyword evidence="1" id="KW-0732">Signal</keyword>
<evidence type="ECO:0000313" key="2">
    <source>
        <dbReference type="EMBL" id="AGX41884.1"/>
    </source>
</evidence>
<accession>U5MM91</accession>
<organism evidence="2 3">
    <name type="scientific">Clostridium saccharobutylicum DSM 13864</name>
    <dbReference type="NCBI Taxonomy" id="1345695"/>
    <lineage>
        <taxon>Bacteria</taxon>
        <taxon>Bacillati</taxon>
        <taxon>Bacillota</taxon>
        <taxon>Clostridia</taxon>
        <taxon>Eubacteriales</taxon>
        <taxon>Clostridiaceae</taxon>
        <taxon>Clostridium</taxon>
    </lineage>
</organism>
<dbReference type="PROSITE" id="PS51257">
    <property type="entry name" value="PROKAR_LIPOPROTEIN"/>
    <property type="match status" value="1"/>
</dbReference>
<dbReference type="EMBL" id="CP006721">
    <property type="protein sequence ID" value="AGX41884.1"/>
    <property type="molecule type" value="Genomic_DNA"/>
</dbReference>
<name>U5MM91_CLOSA</name>
<dbReference type="GeneID" id="55473406"/>
<dbReference type="HOGENOM" id="CLU_879101_0_0_9"/>
<protein>
    <recommendedName>
        <fullName evidence="4">Lipoprotein</fullName>
    </recommendedName>
</protein>
<keyword evidence="3" id="KW-1185">Reference proteome</keyword>
<gene>
    <name evidence="2" type="ORF">CLSA_c08710</name>
</gene>
<dbReference type="RefSeq" id="WP_022744171.1">
    <property type="nucleotide sequence ID" value="NC_022571.1"/>
</dbReference>